<feature type="region of interest" description="Disordered" evidence="1">
    <location>
        <begin position="337"/>
        <end position="367"/>
    </location>
</feature>
<reference evidence="3 4" key="1">
    <citation type="journal article" date="2014" name="Genome Announc.">
        <title>Draft genome sequence of the pathogenic fungus Scedosporium apiospermum.</title>
        <authorList>
            <person name="Vandeputte P."/>
            <person name="Ghamrawi S."/>
            <person name="Rechenmann M."/>
            <person name="Iltis A."/>
            <person name="Giraud S."/>
            <person name="Fleury M."/>
            <person name="Thornton C."/>
            <person name="Delhaes L."/>
            <person name="Meyer W."/>
            <person name="Papon N."/>
            <person name="Bouchara J.P."/>
        </authorList>
    </citation>
    <scope>NUCLEOTIDE SEQUENCE [LARGE SCALE GENOMIC DNA]</scope>
    <source>
        <strain evidence="3 4">IHEM 14462</strain>
    </source>
</reference>
<dbReference type="VEuPathDB" id="FungiDB:SAPIO_CDS5158"/>
<protein>
    <recommendedName>
        <fullName evidence="2">DUF2293 domain-containing protein</fullName>
    </recommendedName>
</protein>
<dbReference type="KEGG" id="sapo:SAPIO_CDS5158"/>
<evidence type="ECO:0000259" key="2">
    <source>
        <dbReference type="Pfam" id="PF10056"/>
    </source>
</evidence>
<dbReference type="Pfam" id="PF10056">
    <property type="entry name" value="DUF2293"/>
    <property type="match status" value="1"/>
</dbReference>
<dbReference type="RefSeq" id="XP_016642873.1">
    <property type="nucleotide sequence ID" value="XM_016787542.1"/>
</dbReference>
<gene>
    <name evidence="3" type="ORF">SAPIO_CDS5158</name>
</gene>
<feature type="region of interest" description="Disordered" evidence="1">
    <location>
        <begin position="704"/>
        <end position="735"/>
    </location>
</feature>
<feature type="region of interest" description="Disordered" evidence="1">
    <location>
        <begin position="394"/>
        <end position="424"/>
    </location>
</feature>
<dbReference type="AlphaFoldDB" id="A0A084G6W2"/>
<dbReference type="PANTHER" id="PTHR38113">
    <property type="match status" value="1"/>
</dbReference>
<sequence>MEKGKKKKPAAVGDARDKLKKAHKPGYDRTKPPLPVLVAKDPPPQPKLKHQTYFELVENTDRKKQLEFKITTETTPPPGYTFLPIVGNSDLTALCKDLSREQDAMIFMVSTSRKEDASELSLHTCRTGHHFREAIVEEASAKLGDRLTGLVPANHGIPEPIPETQEEINAQADAALRELFPRIPNTDRQEIIDHAFRKGKISNGSPVVGLCAELTLSRRVQLAVLAHIRHRHTRYDSLLRETTWEHARRTVEAVCLDVIVKWRGDEENGRDQLDTILREVVVISDSEDDDEEESEEDSDVPVVVSPPGAEPARVAINAVEGPEAALAASLAINVRPQSRDHTAAPVKPAMPKVPTTPLRTKGNARLSKRARKAAKKAQRGFSRYQAAWDQAMERRRHEEVPGHPPQGTPLARSTSNGRLPPTSLDYSPAYSPYAAHPTRANNEVIYLGPARSLGPANANAPTFERRPAALEAAGYSPSARGSRAVYREEAQARSTEVMTRSYTNAAFPAQKQPEPRYKDLLVRSIETPNPTPVSMTPRFVRALPPRKHARDESPDEYQAREYPPAQSYGSSAPVDIIQDHHLKRRRVISDHDGIPTAAPGVYPQDDHSRYPPEPAHRVIQARYPPSYATLDREPQMREQAPARPTFYEIRSERGAARDQPVVVHHSGATLRYADELVEVRRAVPEVRQYAGHRIAATGERTVLRHPSGMGAAPGRPYYEDPGYRPSHSDPSQAPRVSMQPIFVRPVDRQPSESSRPQDPIYSHQEIVRAAPEPRRLGQEVYAPPPHQIEPPIWRLPNSLATSPFDPKFNPTNLFAWDPLPSNLRGYHTPITVDL</sequence>
<proteinExistence type="predicted"/>
<evidence type="ECO:0000313" key="3">
    <source>
        <dbReference type="EMBL" id="KEZ43074.1"/>
    </source>
</evidence>
<feature type="region of interest" description="Disordered" evidence="1">
    <location>
        <begin position="285"/>
        <end position="308"/>
    </location>
</feature>
<feature type="domain" description="DUF2293" evidence="2">
    <location>
        <begin position="175"/>
        <end position="263"/>
    </location>
</feature>
<organism evidence="3 4">
    <name type="scientific">Pseudallescheria apiosperma</name>
    <name type="common">Scedosporium apiospermum</name>
    <dbReference type="NCBI Taxonomy" id="563466"/>
    <lineage>
        <taxon>Eukaryota</taxon>
        <taxon>Fungi</taxon>
        <taxon>Dikarya</taxon>
        <taxon>Ascomycota</taxon>
        <taxon>Pezizomycotina</taxon>
        <taxon>Sordariomycetes</taxon>
        <taxon>Hypocreomycetidae</taxon>
        <taxon>Microascales</taxon>
        <taxon>Microascaceae</taxon>
        <taxon>Scedosporium</taxon>
    </lineage>
</organism>
<evidence type="ECO:0000313" key="4">
    <source>
        <dbReference type="Proteomes" id="UP000028545"/>
    </source>
</evidence>
<feature type="region of interest" description="Disordered" evidence="1">
    <location>
        <begin position="1"/>
        <end position="47"/>
    </location>
</feature>
<comment type="caution">
    <text evidence="3">The sequence shown here is derived from an EMBL/GenBank/DDBJ whole genome shotgun (WGS) entry which is preliminary data.</text>
</comment>
<dbReference type="HOGENOM" id="CLU_006657_0_0_1"/>
<dbReference type="InterPro" id="IPR018744">
    <property type="entry name" value="DUF2293"/>
</dbReference>
<evidence type="ECO:0000256" key="1">
    <source>
        <dbReference type="SAM" id="MobiDB-lite"/>
    </source>
</evidence>
<dbReference type="PANTHER" id="PTHR38113:SF1">
    <property type="entry name" value="DUF2293 DOMAIN-CONTAINING PROTEIN"/>
    <property type="match status" value="1"/>
</dbReference>
<keyword evidence="4" id="KW-1185">Reference proteome</keyword>
<dbReference type="OrthoDB" id="5288828at2759"/>
<dbReference type="EMBL" id="JOWA01000097">
    <property type="protein sequence ID" value="KEZ43074.1"/>
    <property type="molecule type" value="Genomic_DNA"/>
</dbReference>
<feature type="compositionally biased region" description="Low complexity" evidence="1">
    <location>
        <begin position="343"/>
        <end position="357"/>
    </location>
</feature>
<dbReference type="Proteomes" id="UP000028545">
    <property type="component" value="Unassembled WGS sequence"/>
</dbReference>
<feature type="region of interest" description="Disordered" evidence="1">
    <location>
        <begin position="545"/>
        <end position="571"/>
    </location>
</feature>
<accession>A0A084G6W2</accession>
<feature type="compositionally biased region" description="Acidic residues" evidence="1">
    <location>
        <begin position="285"/>
        <end position="299"/>
    </location>
</feature>
<name>A0A084G6W2_PSEDA</name>
<dbReference type="GeneID" id="27724230"/>